<evidence type="ECO:0008006" key="3">
    <source>
        <dbReference type="Google" id="ProtNLM"/>
    </source>
</evidence>
<dbReference type="Gene3D" id="3.60.21.10">
    <property type="match status" value="1"/>
</dbReference>
<dbReference type="InterPro" id="IPR029052">
    <property type="entry name" value="Metallo-depent_PP-like"/>
</dbReference>
<accession>A0A2L0UGM9</accession>
<dbReference type="Proteomes" id="UP000239187">
    <property type="component" value="Chromosome"/>
</dbReference>
<dbReference type="EMBL" id="CP024915">
    <property type="protein sequence ID" value="AUZ88368.1"/>
    <property type="molecule type" value="Genomic_DNA"/>
</dbReference>
<sequence length="522" mass="55985">MLENGDGMKTLLRDDLASRPDGAGPEPVARAAFGHITDPHILDAANPGRLSFLWQYLDFPDGYPTSGRFRPHDVLTLHVLDATVRAFNALGQGPESGRPLDGLVITGDITNSFAISELDAAVAVLDGGSATSNPGGSYEGIQDHGRAPRALAADVWHPDPEPDNSEPDNWKKQYGYPTVPGLLSAASRAIEAPGAAFPHYPGFGNHDETGRFGGSRISGGERLTDLVRTGSRLPVELPEGMTEDEFWKEADGTDEDRERLVAAMPSRSIAASSTRKVFDKPRFRAALLSSGDAVDQPPAMDALYYAFDLSAEVRGIMLNTTSPDGGGRAVLDRKQASWLTEQLQGVSSTYHDDEGNTVTADVEDKLVVLFSHHPLRAFEDDASSHEDGGESIARDDVLGILTRFPNLVLWMNGHEHRHKVEAHRGRSASGGIWEITTASLIDFPQQSRVVELLDNQDGTLSIVATLVDHSSADDVRHDAGQTPQSLAALSLELAANRPGLDAGSVTGGAEDQNVELLLTAPF</sequence>
<dbReference type="AlphaFoldDB" id="A0A2L0UGM9"/>
<name>A0A2L0UGM9_9MICC</name>
<proteinExistence type="predicted"/>
<evidence type="ECO:0000313" key="1">
    <source>
        <dbReference type="EMBL" id="AUZ88368.1"/>
    </source>
</evidence>
<reference evidence="1 2" key="1">
    <citation type="submission" date="2017-11" db="EMBL/GenBank/DDBJ databases">
        <title>Draft genome of Arthrobacter agilis strain UMCV2, a plant growth-promoting rhizobacterium and biocontrol capacity of phytopathogenic fungi.</title>
        <authorList>
            <person name="Martinez-Camara R."/>
            <person name="Santoyo G."/>
            <person name="Moreno-Hagelsieb G."/>
            <person name="Valencia-Cantero E."/>
        </authorList>
    </citation>
    <scope>NUCLEOTIDE SEQUENCE [LARGE SCALE GENOMIC DNA]</scope>
    <source>
        <strain evidence="1 2">UMCV2</strain>
    </source>
</reference>
<protein>
    <recommendedName>
        <fullName evidence="3">TIGR03767 family metallophosphoesterase</fullName>
    </recommendedName>
</protein>
<gene>
    <name evidence="1" type="ORF">CVO76_12515</name>
</gene>
<organism evidence="1 2">
    <name type="scientific">Arthrobacter agilis</name>
    <dbReference type="NCBI Taxonomy" id="37921"/>
    <lineage>
        <taxon>Bacteria</taxon>
        <taxon>Bacillati</taxon>
        <taxon>Actinomycetota</taxon>
        <taxon>Actinomycetes</taxon>
        <taxon>Micrococcales</taxon>
        <taxon>Micrococcaceae</taxon>
        <taxon>Arthrobacter</taxon>
    </lineage>
</organism>
<evidence type="ECO:0000313" key="2">
    <source>
        <dbReference type="Proteomes" id="UP000239187"/>
    </source>
</evidence>
<dbReference type="SUPFAM" id="SSF56300">
    <property type="entry name" value="Metallo-dependent phosphatases"/>
    <property type="match status" value="1"/>
</dbReference>